<dbReference type="PANTHER" id="PTHR24123:SF33">
    <property type="entry name" value="PROTEIN HOS4"/>
    <property type="match status" value="1"/>
</dbReference>
<dbReference type="InterPro" id="IPR051165">
    <property type="entry name" value="Multifunctional_ANK_Repeat"/>
</dbReference>
<evidence type="ECO:0008006" key="7">
    <source>
        <dbReference type="Google" id="ProtNLM"/>
    </source>
</evidence>
<dbReference type="Pfam" id="PF00023">
    <property type="entry name" value="Ank"/>
    <property type="match status" value="2"/>
</dbReference>
<evidence type="ECO:0000313" key="6">
    <source>
        <dbReference type="Proteomes" id="UP001152130"/>
    </source>
</evidence>
<dbReference type="InterPro" id="IPR036770">
    <property type="entry name" value="Ankyrin_rpt-contain_sf"/>
</dbReference>
<dbReference type="Gene3D" id="1.25.40.20">
    <property type="entry name" value="Ankyrin repeat-containing domain"/>
    <property type="match status" value="5"/>
</dbReference>
<dbReference type="AlphaFoldDB" id="A0A9W8PDN8"/>
<proteinExistence type="predicted"/>
<accession>A0A9W8PDN8</accession>
<feature type="region of interest" description="Disordered" evidence="4">
    <location>
        <begin position="1"/>
        <end position="24"/>
    </location>
</feature>
<keyword evidence="1" id="KW-0677">Repeat</keyword>
<feature type="repeat" description="ANK" evidence="3">
    <location>
        <begin position="729"/>
        <end position="761"/>
    </location>
</feature>
<keyword evidence="6" id="KW-1185">Reference proteome</keyword>
<sequence>MDDNLDLLLGSRRSSPKSVEPESLEETQQCLVIRHNRSQTDQPQWKVTVGYDLIDKFHVASGEYEFTAASQAVLALEEGHEERGIALAERVPKSELFWTCVINNARKALRKVLASVHDLGWLNEVSDHFVCGKISGTWTFSARGPLGEKERKERLDHLTSRWSPASVVMFKAHKKHSSKTGNLFEVLADWIEASSHPSHNAQKLWEAGGFFNPYLCYRLVSFGVSVDRKLWTDGRTALQCAAALWQHDLIQVLIDLGANPSIRSSNGYNALHWLLEPEDTYAREDSYNYVTLTYRVSARKGNPRYEKRRIAASVKALAQFLTVDTSLSDRKTPLMLAARYSATATKVLLAERVDLEKRDEKGRTALMHFFGRGFNGRPIAILKCLLDAGADSLAVDLQNRTTLGYWADALLCNKLTNLYAGSNSLNKAFHHLASSGPLSRRTVLIEQLASVEIPLVYAARLGNAELCWALLDSGVHPEGDARHLEEAYRTEWMDLKDIGSNPVMNAMHGKAYVTAAIILAYGADVNFQVPEQKTMRRSKYRFASLGMMPLHIAIQGGGSYRGYDSYQYISLGAGGLSSCAFTVATHSDHPVERVWESGILARIEKRRQAELQEMDDNAPSSDSEYEIKKIVAANDKTKASETPFDTLFGAQFVAKNPCDPLLEAIIQEKLTKSKRQEALVKYMLRSGASVNGRSRGGVTPLFVAVSRGHLSLITLLLEHGANPNVAAIGGYTPLIVAAWDGRKDIIDALAASGANVDAQLDRIEPDKCACVQFVEWSSSTFNKCYAPLTALVVASKRGHYDAVEALISHRANINLPIEHHAHGRLLTRRESRHRWRFTFERSKSPESSDTDPEPDPQQWKGYYSVATALTWARGDVRELLLQHGADPTKEVALRQCDCQVIKERKLKSSWLDESDTE</sequence>
<dbReference type="InterPro" id="IPR002110">
    <property type="entry name" value="Ankyrin_rpt"/>
</dbReference>
<comment type="caution">
    <text evidence="5">The sequence shown here is derived from an EMBL/GenBank/DDBJ whole genome shotgun (WGS) entry which is preliminary data.</text>
</comment>
<keyword evidence="2 3" id="KW-0040">ANK repeat</keyword>
<evidence type="ECO:0000313" key="5">
    <source>
        <dbReference type="EMBL" id="KAJ4002765.1"/>
    </source>
</evidence>
<evidence type="ECO:0000256" key="3">
    <source>
        <dbReference type="PROSITE-ProRule" id="PRU00023"/>
    </source>
</evidence>
<dbReference type="SUPFAM" id="SSF48403">
    <property type="entry name" value="Ankyrin repeat"/>
    <property type="match status" value="2"/>
</dbReference>
<evidence type="ECO:0000256" key="4">
    <source>
        <dbReference type="SAM" id="MobiDB-lite"/>
    </source>
</evidence>
<reference evidence="5" key="1">
    <citation type="submission" date="2022-10" db="EMBL/GenBank/DDBJ databases">
        <title>Fusarium specimens isolated from Avocado Roots.</title>
        <authorList>
            <person name="Stajich J."/>
            <person name="Roper C."/>
            <person name="Heimlech-Rivalta G."/>
        </authorList>
    </citation>
    <scope>NUCLEOTIDE SEQUENCE</scope>
    <source>
        <strain evidence="5">CF00143</strain>
    </source>
</reference>
<feature type="repeat" description="ANK" evidence="3">
    <location>
        <begin position="233"/>
        <end position="265"/>
    </location>
</feature>
<dbReference type="SMART" id="SM00248">
    <property type="entry name" value="ANK"/>
    <property type="match status" value="10"/>
</dbReference>
<feature type="repeat" description="ANK" evidence="3">
    <location>
        <begin position="696"/>
        <end position="728"/>
    </location>
</feature>
<dbReference type="Pfam" id="PF12796">
    <property type="entry name" value="Ank_2"/>
    <property type="match status" value="1"/>
</dbReference>
<gene>
    <name evidence="5" type="ORF">NW766_012695</name>
</gene>
<name>A0A9W8PDN8_9HYPO</name>
<organism evidence="5 6">
    <name type="scientific">Fusarium irregulare</name>
    <dbReference type="NCBI Taxonomy" id="2494466"/>
    <lineage>
        <taxon>Eukaryota</taxon>
        <taxon>Fungi</taxon>
        <taxon>Dikarya</taxon>
        <taxon>Ascomycota</taxon>
        <taxon>Pezizomycotina</taxon>
        <taxon>Sordariomycetes</taxon>
        <taxon>Hypocreomycetidae</taxon>
        <taxon>Hypocreales</taxon>
        <taxon>Nectriaceae</taxon>
        <taxon>Fusarium</taxon>
        <taxon>Fusarium incarnatum-equiseti species complex</taxon>
    </lineage>
</organism>
<protein>
    <recommendedName>
        <fullName evidence="7">Ankyrin</fullName>
    </recommendedName>
</protein>
<dbReference type="PANTHER" id="PTHR24123">
    <property type="entry name" value="ANKYRIN REPEAT-CONTAINING"/>
    <property type="match status" value="1"/>
</dbReference>
<feature type="region of interest" description="Disordered" evidence="4">
    <location>
        <begin position="839"/>
        <end position="859"/>
    </location>
</feature>
<dbReference type="PROSITE" id="PS50088">
    <property type="entry name" value="ANK_REPEAT"/>
    <property type="match status" value="3"/>
</dbReference>
<dbReference type="OrthoDB" id="20872at2759"/>
<dbReference type="EMBL" id="JAPDHF010000030">
    <property type="protein sequence ID" value="KAJ4002765.1"/>
    <property type="molecule type" value="Genomic_DNA"/>
</dbReference>
<dbReference type="Proteomes" id="UP001152130">
    <property type="component" value="Unassembled WGS sequence"/>
</dbReference>
<dbReference type="PROSITE" id="PS50297">
    <property type="entry name" value="ANK_REP_REGION"/>
    <property type="match status" value="3"/>
</dbReference>
<evidence type="ECO:0000256" key="1">
    <source>
        <dbReference type="ARBA" id="ARBA00022737"/>
    </source>
</evidence>
<evidence type="ECO:0000256" key="2">
    <source>
        <dbReference type="ARBA" id="ARBA00023043"/>
    </source>
</evidence>